<name>A0ABM6FF39_9BURK</name>
<feature type="domain" description="UspA" evidence="2">
    <location>
        <begin position="1"/>
        <end position="146"/>
    </location>
</feature>
<dbReference type="Gene3D" id="3.40.50.620">
    <property type="entry name" value="HUPs"/>
    <property type="match status" value="1"/>
</dbReference>
<evidence type="ECO:0000313" key="3">
    <source>
        <dbReference type="EMBL" id="AOZ10525.1"/>
    </source>
</evidence>
<reference evidence="3 4" key="1">
    <citation type="submission" date="2016-10" db="EMBL/GenBank/DDBJ databases">
        <title>Complete genome sequences of three Cupriavidus strains isolated from various Malaysian environments.</title>
        <authorList>
            <person name="Abdullah A.A.-A."/>
            <person name="Shafie N.A.H."/>
            <person name="Lau N.S."/>
        </authorList>
    </citation>
    <scope>NUCLEOTIDE SEQUENCE [LARGE SCALE GENOMIC DNA]</scope>
    <source>
        <strain evidence="3 4">USMAA1020</strain>
    </source>
</reference>
<dbReference type="InterPro" id="IPR006016">
    <property type="entry name" value="UspA"/>
</dbReference>
<evidence type="ECO:0000259" key="2">
    <source>
        <dbReference type="Pfam" id="PF00582"/>
    </source>
</evidence>
<dbReference type="PANTHER" id="PTHR46268:SF15">
    <property type="entry name" value="UNIVERSAL STRESS PROTEIN HP_0031"/>
    <property type="match status" value="1"/>
</dbReference>
<evidence type="ECO:0000256" key="1">
    <source>
        <dbReference type="ARBA" id="ARBA00008791"/>
    </source>
</evidence>
<dbReference type="InterPro" id="IPR014729">
    <property type="entry name" value="Rossmann-like_a/b/a_fold"/>
</dbReference>
<comment type="similarity">
    <text evidence="1">Belongs to the universal stress protein A family.</text>
</comment>
<gene>
    <name evidence="3" type="ORF">BKK80_33765</name>
</gene>
<dbReference type="CDD" id="cd00293">
    <property type="entry name" value="USP-like"/>
    <property type="match status" value="1"/>
</dbReference>
<sequence length="151" mass="16144">MYRTILLAVDGSHASRLATFEAAALARAMAATVHAVYVLDDREPLLEVAYLDRDALWRSMAEFGRGVLRATGDQLGAAGVAHTLALVEHCVAPGQVARTLVARAEACHADLIAMGTHGRRGLRRAVMGSVARAVLREWAGPMLLTRSNADD</sequence>
<dbReference type="PRINTS" id="PR01438">
    <property type="entry name" value="UNVRSLSTRESS"/>
</dbReference>
<dbReference type="InterPro" id="IPR006015">
    <property type="entry name" value="Universal_stress_UspA"/>
</dbReference>
<dbReference type="EMBL" id="CP017755">
    <property type="protein sequence ID" value="AOZ10525.1"/>
    <property type="molecule type" value="Genomic_DNA"/>
</dbReference>
<dbReference type="PANTHER" id="PTHR46268">
    <property type="entry name" value="STRESS RESPONSE PROTEIN NHAX"/>
    <property type="match status" value="1"/>
</dbReference>
<dbReference type="RefSeq" id="WP_071017844.1">
    <property type="nucleotide sequence ID" value="NZ_CP017755.1"/>
</dbReference>
<dbReference type="Proteomes" id="UP000177515">
    <property type="component" value="Chromosome 2"/>
</dbReference>
<proteinExistence type="inferred from homology"/>
<accession>A0ABM6FF39</accession>
<organism evidence="3 4">
    <name type="scientific">Cupriavidus malaysiensis</name>
    <dbReference type="NCBI Taxonomy" id="367825"/>
    <lineage>
        <taxon>Bacteria</taxon>
        <taxon>Pseudomonadati</taxon>
        <taxon>Pseudomonadota</taxon>
        <taxon>Betaproteobacteria</taxon>
        <taxon>Burkholderiales</taxon>
        <taxon>Burkholderiaceae</taxon>
        <taxon>Cupriavidus</taxon>
    </lineage>
</organism>
<protein>
    <submittedName>
        <fullName evidence="3">Universal stress protein UspA</fullName>
    </submittedName>
</protein>
<evidence type="ECO:0000313" key="4">
    <source>
        <dbReference type="Proteomes" id="UP000177515"/>
    </source>
</evidence>
<dbReference type="Pfam" id="PF00582">
    <property type="entry name" value="Usp"/>
    <property type="match status" value="1"/>
</dbReference>
<keyword evidence="4" id="KW-1185">Reference proteome</keyword>
<dbReference type="SUPFAM" id="SSF52402">
    <property type="entry name" value="Adenine nucleotide alpha hydrolases-like"/>
    <property type="match status" value="1"/>
</dbReference>